<reference evidence="4 6" key="1">
    <citation type="submission" date="2020-01" db="EMBL/GenBank/DDBJ databases">
        <authorList>
            <person name="Mishra B."/>
        </authorList>
    </citation>
    <scope>NUCLEOTIDE SEQUENCE [LARGE SCALE GENOMIC DNA]</scope>
</reference>
<dbReference type="EMBL" id="CACVBM020001344">
    <property type="protein sequence ID" value="CAA7046377.1"/>
    <property type="molecule type" value="Genomic_DNA"/>
</dbReference>
<dbReference type="AlphaFoldDB" id="A0A6D2K1A7"/>
<evidence type="ECO:0000313" key="4">
    <source>
        <dbReference type="EMBL" id="CAA7046377.1"/>
    </source>
</evidence>
<dbReference type="OrthoDB" id="603213at2759"/>
<evidence type="ECO:0000256" key="2">
    <source>
        <dbReference type="SAM" id="SignalP"/>
    </source>
</evidence>
<dbReference type="Pfam" id="PF24068">
    <property type="entry name" value="TPD1_C"/>
    <property type="match status" value="1"/>
</dbReference>
<accession>A0A6D2K1A7</accession>
<dbReference type="InterPro" id="IPR040361">
    <property type="entry name" value="TPD1"/>
</dbReference>
<evidence type="ECO:0000313" key="6">
    <source>
        <dbReference type="Proteomes" id="UP000467841"/>
    </source>
</evidence>
<name>A0A6D2K1A7_9BRAS</name>
<dbReference type="Proteomes" id="UP000467841">
    <property type="component" value="Unassembled WGS sequence"/>
</dbReference>
<evidence type="ECO:0008006" key="7">
    <source>
        <dbReference type="Google" id="ProtNLM"/>
    </source>
</evidence>
<dbReference type="EMBL" id="CACVBM020001681">
    <property type="protein sequence ID" value="CAA7057237.1"/>
    <property type="molecule type" value="Genomic_DNA"/>
</dbReference>
<keyword evidence="1 2" id="KW-0732">Signal</keyword>
<dbReference type="PANTHER" id="PTHR33184:SF72">
    <property type="entry name" value="BETA-1,3-N-ACETYLGLUCOSAMINYLTRANSFERASE FAMILY PROTEIN"/>
    <property type="match status" value="1"/>
</dbReference>
<feature type="chain" id="PRO_5036173317" description="Leucine-rich repeat-containing N-terminal plant-type domain-containing protein" evidence="2">
    <location>
        <begin position="24"/>
        <end position="128"/>
    </location>
</feature>
<keyword evidence="6" id="KW-1185">Reference proteome</keyword>
<evidence type="ECO:0000313" key="3">
    <source>
        <dbReference type="EMBL" id="CAA7041563.1"/>
    </source>
</evidence>
<feature type="signal peptide" evidence="2">
    <location>
        <begin position="1"/>
        <end position="23"/>
    </location>
</feature>
<proteinExistence type="predicted"/>
<gene>
    <name evidence="3" type="ORF">MERR_LOCUS28798</name>
    <name evidence="4" type="ORF">MERR_LOCUS33612</name>
    <name evidence="5" type="ORF">MERR_LOCUS44473</name>
</gene>
<protein>
    <recommendedName>
        <fullName evidence="7">Leucine-rich repeat-containing N-terminal plant-type domain-containing protein</fullName>
    </recommendedName>
</protein>
<evidence type="ECO:0000313" key="5">
    <source>
        <dbReference type="EMBL" id="CAA7057237.1"/>
    </source>
</evidence>
<organism evidence="4 6">
    <name type="scientific">Microthlaspi erraticum</name>
    <dbReference type="NCBI Taxonomy" id="1685480"/>
    <lineage>
        <taxon>Eukaryota</taxon>
        <taxon>Viridiplantae</taxon>
        <taxon>Streptophyta</taxon>
        <taxon>Embryophyta</taxon>
        <taxon>Tracheophyta</taxon>
        <taxon>Spermatophyta</taxon>
        <taxon>Magnoliopsida</taxon>
        <taxon>eudicotyledons</taxon>
        <taxon>Gunneridae</taxon>
        <taxon>Pentapetalae</taxon>
        <taxon>rosids</taxon>
        <taxon>malvids</taxon>
        <taxon>Brassicales</taxon>
        <taxon>Brassicaceae</taxon>
        <taxon>Coluteocarpeae</taxon>
        <taxon>Microthlaspi</taxon>
    </lineage>
</organism>
<dbReference type="GO" id="GO:0001709">
    <property type="term" value="P:cell fate determination"/>
    <property type="evidence" value="ECO:0007669"/>
    <property type="project" value="TreeGrafter"/>
</dbReference>
<dbReference type="EMBL" id="CACVBM020001249">
    <property type="protein sequence ID" value="CAA7041563.1"/>
    <property type="molecule type" value="Genomic_DNA"/>
</dbReference>
<sequence length="128" mass="14395">MASNACKLLCLVLFLSFVARGYGLCALSYLNVKQTKTGRLVQNKPEWEVRVRNPCKCRFQYAKVSCAGFQSVTPVPTSSLSKSGDICLLNAGNFIFPQVDFVFKYVWDTMFDFKVIDGVIVCYRDVPV</sequence>
<dbReference type="PANTHER" id="PTHR33184">
    <property type="entry name" value="PROTEIN TAPETUM DETERMINANT 1-LIKE-RELATED"/>
    <property type="match status" value="1"/>
</dbReference>
<evidence type="ECO:0000256" key="1">
    <source>
        <dbReference type="ARBA" id="ARBA00022729"/>
    </source>
</evidence>